<dbReference type="AlphaFoldDB" id="A0A930BVY0"/>
<comment type="caution">
    <text evidence="2">The sequence shown here is derived from an EMBL/GenBank/DDBJ whole genome shotgun (WGS) entry which is preliminary data.</text>
</comment>
<evidence type="ECO:0000313" key="3">
    <source>
        <dbReference type="Proteomes" id="UP000718593"/>
    </source>
</evidence>
<organism evidence="2 3">
    <name type="scientific">Dechloromonas agitata</name>
    <dbReference type="NCBI Taxonomy" id="73030"/>
    <lineage>
        <taxon>Bacteria</taxon>
        <taxon>Pseudomonadati</taxon>
        <taxon>Pseudomonadota</taxon>
        <taxon>Betaproteobacteria</taxon>
        <taxon>Rhodocyclales</taxon>
        <taxon>Azonexaceae</taxon>
        <taxon>Dechloromonas</taxon>
    </lineage>
</organism>
<dbReference type="EMBL" id="JABZMI010000406">
    <property type="protein sequence ID" value="MBF1166286.1"/>
    <property type="molecule type" value="Genomic_DNA"/>
</dbReference>
<keyword evidence="1" id="KW-1133">Transmembrane helix</keyword>
<feature type="transmembrane region" description="Helical" evidence="1">
    <location>
        <begin position="67"/>
        <end position="91"/>
    </location>
</feature>
<keyword evidence="1" id="KW-0472">Membrane</keyword>
<gene>
    <name evidence="2" type="ORF">HXL68_14760</name>
</gene>
<name>A0A930BVY0_9RHOO</name>
<accession>A0A930BVY0</accession>
<reference evidence="2" key="1">
    <citation type="submission" date="2020-04" db="EMBL/GenBank/DDBJ databases">
        <title>Deep metagenomics examines the oral microbiome during advanced dental caries in children, revealing novel taxa and co-occurrences with host molecules.</title>
        <authorList>
            <person name="Baker J.L."/>
            <person name="Morton J.T."/>
            <person name="Dinis M."/>
            <person name="Alvarez R."/>
            <person name="Tran N.C."/>
            <person name="Knight R."/>
            <person name="Edlund A."/>
        </authorList>
    </citation>
    <scope>NUCLEOTIDE SEQUENCE</scope>
    <source>
        <strain evidence="2">JCVI_32_bin.24</strain>
    </source>
</reference>
<evidence type="ECO:0000313" key="2">
    <source>
        <dbReference type="EMBL" id="MBF1166286.1"/>
    </source>
</evidence>
<proteinExistence type="predicted"/>
<protein>
    <submittedName>
        <fullName evidence="2">Uncharacterized protein</fullName>
    </submittedName>
</protein>
<dbReference type="Proteomes" id="UP000718593">
    <property type="component" value="Unassembled WGS sequence"/>
</dbReference>
<keyword evidence="1" id="KW-0812">Transmembrane</keyword>
<sequence>MSDWFRRLPGSRSEPAGAERVILRRLPRVLLAGSLLLALPAVIVRLAGALAPASALAAISMPVDIAVVSLLILHWTVVLTVAIAAFIVLVMKGPAFVADAYPLDEADTPAGSGGAR</sequence>
<evidence type="ECO:0000256" key="1">
    <source>
        <dbReference type="SAM" id="Phobius"/>
    </source>
</evidence>